<comment type="caution">
    <text evidence="1">The sequence shown here is derived from an EMBL/GenBank/DDBJ whole genome shotgun (WGS) entry which is preliminary data.</text>
</comment>
<name>A0ABV0YQH6_9TELE</name>
<dbReference type="Proteomes" id="UP001469553">
    <property type="component" value="Unassembled WGS sequence"/>
</dbReference>
<proteinExistence type="predicted"/>
<organism evidence="1 2">
    <name type="scientific">Ameca splendens</name>
    <dbReference type="NCBI Taxonomy" id="208324"/>
    <lineage>
        <taxon>Eukaryota</taxon>
        <taxon>Metazoa</taxon>
        <taxon>Chordata</taxon>
        <taxon>Craniata</taxon>
        <taxon>Vertebrata</taxon>
        <taxon>Euteleostomi</taxon>
        <taxon>Actinopterygii</taxon>
        <taxon>Neopterygii</taxon>
        <taxon>Teleostei</taxon>
        <taxon>Neoteleostei</taxon>
        <taxon>Acanthomorphata</taxon>
        <taxon>Ovalentaria</taxon>
        <taxon>Atherinomorphae</taxon>
        <taxon>Cyprinodontiformes</taxon>
        <taxon>Goodeidae</taxon>
        <taxon>Ameca</taxon>
    </lineage>
</organism>
<evidence type="ECO:0000313" key="2">
    <source>
        <dbReference type="Proteomes" id="UP001469553"/>
    </source>
</evidence>
<dbReference type="EMBL" id="JAHRIP010039490">
    <property type="protein sequence ID" value="MEQ2296110.1"/>
    <property type="molecule type" value="Genomic_DNA"/>
</dbReference>
<protein>
    <submittedName>
        <fullName evidence="1">Uncharacterized protein</fullName>
    </submittedName>
</protein>
<accession>A0ABV0YQH6</accession>
<sequence>MSCSRQTDSHKPAVAVQSWQRRALLKFTLQSRVEMLLGSSLSSSWKCLQTGAETGLRQNHQNKQQLLNRYNIIPTKTDLKHLSWQYKKLILSFITRDACNMCRKIFFVLHDEVFYNKLSMILNMFVKYLIPRDPTYSVSQNTFTEQTQLITNTNLKSAACNCFHVILLRYFCKTWRWHHHHVGCFSSAGRGKLVKADSKMAGANFRAKQEENMLEAAEGLNWGCG</sequence>
<keyword evidence="2" id="KW-1185">Reference proteome</keyword>
<gene>
    <name evidence="1" type="ORF">AMECASPLE_021589</name>
</gene>
<evidence type="ECO:0000313" key="1">
    <source>
        <dbReference type="EMBL" id="MEQ2296110.1"/>
    </source>
</evidence>
<reference evidence="1 2" key="1">
    <citation type="submission" date="2021-06" db="EMBL/GenBank/DDBJ databases">
        <authorList>
            <person name="Palmer J.M."/>
        </authorList>
    </citation>
    <scope>NUCLEOTIDE SEQUENCE [LARGE SCALE GENOMIC DNA]</scope>
    <source>
        <strain evidence="1 2">AS_MEX2019</strain>
        <tissue evidence="1">Muscle</tissue>
    </source>
</reference>